<accession>A0AAD7U474</accession>
<dbReference type="SUPFAM" id="SSF57850">
    <property type="entry name" value="RING/U-box"/>
    <property type="match status" value="1"/>
</dbReference>
<dbReference type="GO" id="GO:0008270">
    <property type="term" value="F:zinc ion binding"/>
    <property type="evidence" value="ECO:0007669"/>
    <property type="project" value="UniProtKB-KW"/>
</dbReference>
<dbReference type="GO" id="GO:0004843">
    <property type="term" value="F:cysteine-type deubiquitinase activity"/>
    <property type="evidence" value="ECO:0007669"/>
    <property type="project" value="UniProtKB-UniRule"/>
</dbReference>
<feature type="region of interest" description="Disordered" evidence="6">
    <location>
        <begin position="524"/>
        <end position="548"/>
    </location>
</feature>
<dbReference type="Gene3D" id="3.90.70.10">
    <property type="entry name" value="Cysteine proteinases"/>
    <property type="match status" value="1"/>
</dbReference>
<keyword evidence="5" id="KW-0378">Hydrolase</keyword>
<keyword evidence="5" id="KW-0645">Protease</keyword>
<evidence type="ECO:0000256" key="5">
    <source>
        <dbReference type="RuleBase" id="RU366025"/>
    </source>
</evidence>
<dbReference type="PANTHER" id="PTHR24006:SF937">
    <property type="entry name" value="UBIQUITIN CARBOXYL-TERMINAL HYDROLASE"/>
    <property type="match status" value="1"/>
</dbReference>
<sequence length="559" mass="63759">MAFEVDGDPSRCSHLAAIFGDHAERKALLNRYEAVIQWNASRLQHFAYPAKRRKIAPPECCVCGTLLSRAYACLHCPAAGCWQDGHIKQHLQDTGHDFCADVKTGYVFCIECEDFVYDATFERRQKLTRLAEEEKATVFEASKRLREPFKPWTPDTKEQAALEGTIATPCQGRRGLLNLGQTCYMNVILQSFIANPLLRNYYLSDKHNSRLCRPQQTQVNCTSCEMDKLLAEVYSENSAPYGPVDFLAKTWRASTEVSGYAQHDAHEFFIAALNQIHATSRGSTSLQCICIIHSTFAGLLQSDVKCERCGKVAEKTDPMLDISLELKGEHGHEQDLTLASCLRRYTHPEKLDPNEYSCVKCGKTSHTKRMSIRKLPPVLSFQFKRFEHKSADRSAARKIEAPVRFPASLNMAPYTTLVMHKQELLKESGNAPPATLIPDKTLGPEALYEYDLFAVVCHEGQIDNGHYTCYARSHDEWYRYDDDKVTHATLSACLNSQAYMCFYVKRHLDYKPYMTPSYVVTREQEAVKEKEREREKEKEKEKEARMKEVDVDEELLAVI</sequence>
<dbReference type="SMART" id="SM00290">
    <property type="entry name" value="ZnF_UBP"/>
    <property type="match status" value="1"/>
</dbReference>
<dbReference type="InterPro" id="IPR001394">
    <property type="entry name" value="Peptidase_C19_UCH"/>
</dbReference>
<dbReference type="PROSITE" id="PS50271">
    <property type="entry name" value="ZF_UBP"/>
    <property type="match status" value="1"/>
</dbReference>
<reference evidence="9" key="1">
    <citation type="submission" date="2022-11" db="EMBL/GenBank/DDBJ databases">
        <title>Genome Sequence of Cubamyces cubensis.</title>
        <authorList>
            <person name="Buettner E."/>
        </authorList>
    </citation>
    <scope>NUCLEOTIDE SEQUENCE</scope>
    <source>
        <strain evidence="9">MPL-01</strain>
    </source>
</reference>
<keyword evidence="5" id="KW-0788">Thiol protease</keyword>
<comment type="caution">
    <text evidence="9">The sequence shown here is derived from an EMBL/GenBank/DDBJ whole genome shotgun (WGS) entry which is preliminary data.</text>
</comment>
<evidence type="ECO:0000256" key="6">
    <source>
        <dbReference type="SAM" id="MobiDB-lite"/>
    </source>
</evidence>
<evidence type="ECO:0000259" key="7">
    <source>
        <dbReference type="PROSITE" id="PS50235"/>
    </source>
</evidence>
<dbReference type="InterPro" id="IPR013083">
    <property type="entry name" value="Znf_RING/FYVE/PHD"/>
</dbReference>
<dbReference type="GO" id="GO:0016579">
    <property type="term" value="P:protein deubiquitination"/>
    <property type="evidence" value="ECO:0007669"/>
    <property type="project" value="InterPro"/>
</dbReference>
<dbReference type="Gene3D" id="3.30.40.10">
    <property type="entry name" value="Zinc/RING finger domain, C3HC4 (zinc finger)"/>
    <property type="match status" value="1"/>
</dbReference>
<keyword evidence="2 4" id="KW-0863">Zinc-finger</keyword>
<feature type="domain" description="UBP-type" evidence="8">
    <location>
        <begin position="10"/>
        <end position="135"/>
    </location>
</feature>
<feature type="domain" description="USP" evidence="7">
    <location>
        <begin position="174"/>
        <end position="506"/>
    </location>
</feature>
<organism evidence="9 10">
    <name type="scientific">Trametes cubensis</name>
    <dbReference type="NCBI Taxonomy" id="1111947"/>
    <lineage>
        <taxon>Eukaryota</taxon>
        <taxon>Fungi</taxon>
        <taxon>Dikarya</taxon>
        <taxon>Basidiomycota</taxon>
        <taxon>Agaricomycotina</taxon>
        <taxon>Agaricomycetes</taxon>
        <taxon>Polyporales</taxon>
        <taxon>Polyporaceae</taxon>
        <taxon>Trametes</taxon>
    </lineage>
</organism>
<dbReference type="PROSITE" id="PS50235">
    <property type="entry name" value="USP_3"/>
    <property type="match status" value="1"/>
</dbReference>
<evidence type="ECO:0000313" key="10">
    <source>
        <dbReference type="Proteomes" id="UP001215151"/>
    </source>
</evidence>
<comment type="catalytic activity">
    <reaction evidence="5">
        <text>Thiol-dependent hydrolysis of ester, thioester, amide, peptide and isopeptide bonds formed by the C-terminal Gly of ubiquitin (a 76-residue protein attached to proteins as an intracellular targeting signal).</text>
        <dbReference type="EC" id="3.4.19.12"/>
    </reaction>
</comment>
<dbReference type="InterPro" id="IPR038765">
    <property type="entry name" value="Papain-like_cys_pep_sf"/>
</dbReference>
<dbReference type="SUPFAM" id="SSF54001">
    <property type="entry name" value="Cysteine proteinases"/>
    <property type="match status" value="1"/>
</dbReference>
<proteinExistence type="inferred from homology"/>
<keyword evidence="10" id="KW-1185">Reference proteome</keyword>
<evidence type="ECO:0000256" key="1">
    <source>
        <dbReference type="ARBA" id="ARBA00022723"/>
    </source>
</evidence>
<dbReference type="InterPro" id="IPR001607">
    <property type="entry name" value="Znf_UBP"/>
</dbReference>
<dbReference type="InterPro" id="IPR050164">
    <property type="entry name" value="Peptidase_C19"/>
</dbReference>
<protein>
    <recommendedName>
        <fullName evidence="5">Ubiquitin carboxyl-terminal hydrolase</fullName>
        <ecNumber evidence="5">3.4.19.12</ecNumber>
    </recommendedName>
</protein>
<evidence type="ECO:0000256" key="3">
    <source>
        <dbReference type="ARBA" id="ARBA00022833"/>
    </source>
</evidence>
<dbReference type="PANTHER" id="PTHR24006">
    <property type="entry name" value="UBIQUITIN CARBOXYL-TERMINAL HYDROLASE"/>
    <property type="match status" value="1"/>
</dbReference>
<keyword evidence="1" id="KW-0479">Metal-binding</keyword>
<name>A0AAD7U474_9APHY</name>
<dbReference type="InterPro" id="IPR028889">
    <property type="entry name" value="USP"/>
</dbReference>
<dbReference type="GO" id="GO:0006508">
    <property type="term" value="P:proteolysis"/>
    <property type="evidence" value="ECO:0007669"/>
    <property type="project" value="UniProtKB-KW"/>
</dbReference>
<dbReference type="PROSITE" id="PS00973">
    <property type="entry name" value="USP_2"/>
    <property type="match status" value="1"/>
</dbReference>
<dbReference type="EMBL" id="JAPEVG010000019">
    <property type="protein sequence ID" value="KAJ8495980.1"/>
    <property type="molecule type" value="Genomic_DNA"/>
</dbReference>
<keyword evidence="3" id="KW-0862">Zinc</keyword>
<comment type="similarity">
    <text evidence="5">Belongs to the peptidase C19 family.</text>
</comment>
<keyword evidence="5" id="KW-0833">Ubl conjugation pathway</keyword>
<evidence type="ECO:0000313" key="9">
    <source>
        <dbReference type="EMBL" id="KAJ8495980.1"/>
    </source>
</evidence>
<dbReference type="Pfam" id="PF00443">
    <property type="entry name" value="UCH"/>
    <property type="match status" value="1"/>
</dbReference>
<dbReference type="Proteomes" id="UP001215151">
    <property type="component" value="Unassembled WGS sequence"/>
</dbReference>
<evidence type="ECO:0000256" key="2">
    <source>
        <dbReference type="ARBA" id="ARBA00022771"/>
    </source>
</evidence>
<evidence type="ECO:0000259" key="8">
    <source>
        <dbReference type="PROSITE" id="PS50271"/>
    </source>
</evidence>
<dbReference type="Pfam" id="PF02148">
    <property type="entry name" value="zf-UBP"/>
    <property type="match status" value="1"/>
</dbReference>
<evidence type="ECO:0000256" key="4">
    <source>
        <dbReference type="PROSITE-ProRule" id="PRU00502"/>
    </source>
</evidence>
<gene>
    <name evidence="9" type="ORF">ONZ51_g1398</name>
</gene>
<dbReference type="GO" id="GO:0005634">
    <property type="term" value="C:nucleus"/>
    <property type="evidence" value="ECO:0007669"/>
    <property type="project" value="TreeGrafter"/>
</dbReference>
<dbReference type="InterPro" id="IPR018200">
    <property type="entry name" value="USP_CS"/>
</dbReference>
<dbReference type="EC" id="3.4.19.12" evidence="5"/>
<dbReference type="GO" id="GO:0005829">
    <property type="term" value="C:cytosol"/>
    <property type="evidence" value="ECO:0007669"/>
    <property type="project" value="TreeGrafter"/>
</dbReference>
<dbReference type="PROSITE" id="PS00972">
    <property type="entry name" value="USP_1"/>
    <property type="match status" value="1"/>
</dbReference>
<dbReference type="AlphaFoldDB" id="A0AAD7U474"/>